<evidence type="ECO:0000313" key="4">
    <source>
        <dbReference type="EMBL" id="QNH60718.1"/>
    </source>
</evidence>
<name>A0A7G7W2X5_9BACT</name>
<dbReference type="InterPro" id="IPR010982">
    <property type="entry name" value="Lambda_DNA-bd_dom_sf"/>
</dbReference>
<dbReference type="SUPFAM" id="SSF47413">
    <property type="entry name" value="lambda repressor-like DNA-binding domains"/>
    <property type="match status" value="1"/>
</dbReference>
<dbReference type="EMBL" id="CP060202">
    <property type="protein sequence ID" value="QNH60718.1"/>
    <property type="molecule type" value="Genomic_DNA"/>
</dbReference>
<dbReference type="PANTHER" id="PTHR46558:SF14">
    <property type="entry name" value="HTH-TYPE TRANSCRIPTIONAL REGULATOR ANSR"/>
    <property type="match status" value="1"/>
</dbReference>
<dbReference type="Pfam" id="PF13560">
    <property type="entry name" value="HTH_31"/>
    <property type="match status" value="1"/>
</dbReference>
<evidence type="ECO:0000259" key="3">
    <source>
        <dbReference type="PROSITE" id="PS50943"/>
    </source>
</evidence>
<keyword evidence="5" id="KW-1185">Reference proteome</keyword>
<dbReference type="Gene3D" id="1.10.260.40">
    <property type="entry name" value="lambda repressor-like DNA-binding domains"/>
    <property type="match status" value="1"/>
</dbReference>
<accession>A0A7G7W2X5</accession>
<evidence type="ECO:0000256" key="1">
    <source>
        <dbReference type="ARBA" id="ARBA00023125"/>
    </source>
</evidence>
<dbReference type="PROSITE" id="PS50943">
    <property type="entry name" value="HTH_CROC1"/>
    <property type="match status" value="1"/>
</dbReference>
<feature type="domain" description="HTH cro/C1-type" evidence="3">
    <location>
        <begin position="11"/>
        <end position="65"/>
    </location>
</feature>
<dbReference type="Proteomes" id="UP000515489">
    <property type="component" value="Chromosome"/>
</dbReference>
<reference evidence="4 5" key="1">
    <citation type="submission" date="2020-08" db="EMBL/GenBank/DDBJ databases">
        <title>Hymenobacter sp. S2-20-2 genome sequencing.</title>
        <authorList>
            <person name="Jin L."/>
        </authorList>
    </citation>
    <scope>NUCLEOTIDE SEQUENCE [LARGE SCALE GENOMIC DNA]</scope>
    <source>
        <strain evidence="4 5">S2-20-2</strain>
    </source>
</reference>
<sequence length="102" mass="11375">MSKLPEFARKLRTLRATSHLTQQKAAAALSITHSAYASYEEGRAEPKMRTLVRLADLFGCTLDELLRPAVPVEPSPQAARKRPARPAMPVSARPFLTWDHHS</sequence>
<keyword evidence="1" id="KW-0238">DNA-binding</keyword>
<dbReference type="PANTHER" id="PTHR46558">
    <property type="entry name" value="TRACRIPTIONAL REGULATORY PROTEIN-RELATED-RELATED"/>
    <property type="match status" value="1"/>
</dbReference>
<dbReference type="GO" id="GO:0003677">
    <property type="term" value="F:DNA binding"/>
    <property type="evidence" value="ECO:0007669"/>
    <property type="project" value="UniProtKB-KW"/>
</dbReference>
<protein>
    <submittedName>
        <fullName evidence="4">Helix-turn-helix transcriptional regulator</fullName>
    </submittedName>
</protein>
<dbReference type="InterPro" id="IPR001387">
    <property type="entry name" value="Cro/C1-type_HTH"/>
</dbReference>
<dbReference type="RefSeq" id="WP_185886621.1">
    <property type="nucleotide sequence ID" value="NZ_CP060202.1"/>
</dbReference>
<proteinExistence type="predicted"/>
<dbReference type="KEGG" id="hsk:H4317_10995"/>
<dbReference type="SMART" id="SM00530">
    <property type="entry name" value="HTH_XRE"/>
    <property type="match status" value="1"/>
</dbReference>
<dbReference type="CDD" id="cd00093">
    <property type="entry name" value="HTH_XRE"/>
    <property type="match status" value="1"/>
</dbReference>
<dbReference type="AlphaFoldDB" id="A0A7G7W2X5"/>
<organism evidence="4 5">
    <name type="scientific">Hymenobacter sediminicola</name>
    <dbReference type="NCBI Taxonomy" id="2761579"/>
    <lineage>
        <taxon>Bacteria</taxon>
        <taxon>Pseudomonadati</taxon>
        <taxon>Bacteroidota</taxon>
        <taxon>Cytophagia</taxon>
        <taxon>Cytophagales</taxon>
        <taxon>Hymenobacteraceae</taxon>
        <taxon>Hymenobacter</taxon>
    </lineage>
</organism>
<evidence type="ECO:0000256" key="2">
    <source>
        <dbReference type="SAM" id="MobiDB-lite"/>
    </source>
</evidence>
<evidence type="ECO:0000313" key="5">
    <source>
        <dbReference type="Proteomes" id="UP000515489"/>
    </source>
</evidence>
<feature type="region of interest" description="Disordered" evidence="2">
    <location>
        <begin position="73"/>
        <end position="102"/>
    </location>
</feature>
<gene>
    <name evidence="4" type="ORF">H4317_10995</name>
</gene>